<evidence type="ECO:0008006" key="4">
    <source>
        <dbReference type="Google" id="ProtNLM"/>
    </source>
</evidence>
<protein>
    <recommendedName>
        <fullName evidence="4">Lipocalin-like domain-containing protein</fullName>
    </recommendedName>
</protein>
<keyword evidence="1" id="KW-0732">Signal</keyword>
<name>A0A4U1CSM8_9SPHI</name>
<feature type="signal peptide" evidence="1">
    <location>
        <begin position="1"/>
        <end position="19"/>
    </location>
</feature>
<reference evidence="2 3" key="1">
    <citation type="submission" date="2019-04" db="EMBL/GenBank/DDBJ databases">
        <title>Pedobacter sp. RP-3-15 sp. nov., isolated from Arctic soil.</title>
        <authorList>
            <person name="Dahal R.H."/>
            <person name="Kim D.-U."/>
        </authorList>
    </citation>
    <scope>NUCLEOTIDE SEQUENCE [LARGE SCALE GENOMIC DNA]</scope>
    <source>
        <strain evidence="2 3">RP-3-15</strain>
    </source>
</reference>
<dbReference type="Proteomes" id="UP000307244">
    <property type="component" value="Unassembled WGS sequence"/>
</dbReference>
<dbReference type="EMBL" id="SWBQ01000001">
    <property type="protein sequence ID" value="TKC08939.1"/>
    <property type="molecule type" value="Genomic_DNA"/>
</dbReference>
<organism evidence="2 3">
    <name type="scientific">Pedobacter frigoris</name>
    <dbReference type="NCBI Taxonomy" id="2571272"/>
    <lineage>
        <taxon>Bacteria</taxon>
        <taxon>Pseudomonadati</taxon>
        <taxon>Bacteroidota</taxon>
        <taxon>Sphingobacteriia</taxon>
        <taxon>Sphingobacteriales</taxon>
        <taxon>Sphingobacteriaceae</taxon>
        <taxon>Pedobacter</taxon>
    </lineage>
</organism>
<gene>
    <name evidence="2" type="ORF">FA047_02250</name>
</gene>
<accession>A0A4U1CSM8</accession>
<dbReference type="PROSITE" id="PS51257">
    <property type="entry name" value="PROKAR_LIPOPROTEIN"/>
    <property type="match status" value="1"/>
</dbReference>
<evidence type="ECO:0000313" key="3">
    <source>
        <dbReference type="Proteomes" id="UP000307244"/>
    </source>
</evidence>
<proteinExistence type="predicted"/>
<feature type="chain" id="PRO_5020999779" description="Lipocalin-like domain-containing protein" evidence="1">
    <location>
        <begin position="20"/>
        <end position="223"/>
    </location>
</feature>
<comment type="caution">
    <text evidence="2">The sequence shown here is derived from an EMBL/GenBank/DDBJ whole genome shotgun (WGS) entry which is preliminary data.</text>
</comment>
<evidence type="ECO:0000313" key="2">
    <source>
        <dbReference type="EMBL" id="TKC08939.1"/>
    </source>
</evidence>
<evidence type="ECO:0000256" key="1">
    <source>
        <dbReference type="SAM" id="SignalP"/>
    </source>
</evidence>
<dbReference type="OrthoDB" id="753577at2"/>
<keyword evidence="3" id="KW-1185">Reference proteome</keyword>
<sequence>MKTLKLTLSLFAIFLVLFAACKKEKKEAANTTVTAEDLLGYQMFWALISPAKTADLRLLYFNKEGTEVKAILDGVTFRNIKTVKMENNTFKFDFQDNGSVVYTFEFTKKDGVISLVSSKFYNVNNPAYSASIPSMLPLSKFISVKNKVFKSNDGANSHIVTFSTDTWRYSAYPNVAGTYYECGTGGWKGRIAGLDYIGLQVEQDVLLLTVQKNGENMIGFAPY</sequence>
<dbReference type="RefSeq" id="WP_136834357.1">
    <property type="nucleotide sequence ID" value="NZ_SWBQ01000001.1"/>
</dbReference>
<dbReference type="AlphaFoldDB" id="A0A4U1CSM8"/>